<dbReference type="EMBL" id="JACHHT010000004">
    <property type="protein sequence ID" value="MBB6523587.1"/>
    <property type="molecule type" value="Genomic_DNA"/>
</dbReference>
<keyword evidence="2" id="KW-1185">Reference proteome</keyword>
<accession>A0A7X0JWK9</accession>
<reference evidence="1 2" key="1">
    <citation type="submission" date="2020-08" db="EMBL/GenBank/DDBJ databases">
        <title>Genomic Encyclopedia of Type Strains, Phase IV (KMG-IV): sequencing the most valuable type-strain genomes for metagenomic binning, comparative biology and taxonomic classification.</title>
        <authorList>
            <person name="Goeker M."/>
        </authorList>
    </citation>
    <scope>NUCLEOTIDE SEQUENCE [LARGE SCALE GENOMIC DNA]</scope>
    <source>
        <strain evidence="1 2">DSM 22368</strain>
    </source>
</reference>
<dbReference type="InterPro" id="IPR011044">
    <property type="entry name" value="Quino_amine_DH_bsu"/>
</dbReference>
<dbReference type="InterPro" id="IPR008311">
    <property type="entry name" value="UCP028101"/>
</dbReference>
<dbReference type="Gene3D" id="2.130.10.10">
    <property type="entry name" value="YVTN repeat-like/Quinoprotein amine dehydrogenase"/>
    <property type="match status" value="1"/>
</dbReference>
<protein>
    <recommendedName>
        <fullName evidence="3">DUF1513 domain-containing protein</fullName>
    </recommendedName>
</protein>
<name>A0A7X0JWK9_9GAMM</name>
<dbReference type="PIRSF" id="PIRSF028101">
    <property type="entry name" value="UCP028101"/>
    <property type="match status" value="1"/>
</dbReference>
<dbReference type="InterPro" id="IPR015943">
    <property type="entry name" value="WD40/YVTN_repeat-like_dom_sf"/>
</dbReference>
<dbReference type="RefSeq" id="WP_166843399.1">
    <property type="nucleotide sequence ID" value="NZ_JAAONY010000004.1"/>
</dbReference>
<evidence type="ECO:0000313" key="1">
    <source>
        <dbReference type="EMBL" id="MBB6523587.1"/>
    </source>
</evidence>
<organism evidence="1 2">
    <name type="scientific">Pseudoteredinibacter isoporae</name>
    <dbReference type="NCBI Taxonomy" id="570281"/>
    <lineage>
        <taxon>Bacteria</taxon>
        <taxon>Pseudomonadati</taxon>
        <taxon>Pseudomonadota</taxon>
        <taxon>Gammaproteobacteria</taxon>
        <taxon>Cellvibrionales</taxon>
        <taxon>Cellvibrionaceae</taxon>
        <taxon>Pseudoteredinibacter</taxon>
    </lineage>
</organism>
<evidence type="ECO:0008006" key="3">
    <source>
        <dbReference type="Google" id="ProtNLM"/>
    </source>
</evidence>
<sequence length="379" mass="41556">MTAINRREFLLGSVGLSVAAIVGCASKPGNDSLLLSGFQHQGDKGRRYGVAGMDLQGKLRFSLSLPQRLHQVMVLPSVPSSDAMKGRRECLAIARRPGTELYHIDVDSGELLNNIQSPDNRHVFGHACIIGEGDHVLVPQNHLDEKASSLAVYDRKAGWTLIDEIALPNVGPHQVECLSDGKTLAVAMGGIHTRPESGRQKLNIDTMQSSLLYLDSHSGKVLGEYRPEDPKLSLRHMAVTADDQVIIGAQFQGDANYVLPLAYKHRGENELQALTAGNDVWQMHRQYVGSVSVDDMARQAYLSSPRAGIVSRWDLQSGTFIEHLTIRDACGLAYAKEQQGFYISNGAGQMVNSAIDTSQIKAFAYQQGIIWDNHLSFIR</sequence>
<dbReference type="PROSITE" id="PS51257">
    <property type="entry name" value="PROKAR_LIPOPROTEIN"/>
    <property type="match status" value="1"/>
</dbReference>
<dbReference type="InParanoid" id="A0A7X0JWK9"/>
<dbReference type="AlphaFoldDB" id="A0A7X0JWK9"/>
<dbReference type="Pfam" id="PF07433">
    <property type="entry name" value="DUF1513"/>
    <property type="match status" value="1"/>
</dbReference>
<proteinExistence type="predicted"/>
<dbReference type="SUPFAM" id="SSF50969">
    <property type="entry name" value="YVTN repeat-like/Quinoprotein amine dehydrogenase"/>
    <property type="match status" value="1"/>
</dbReference>
<comment type="caution">
    <text evidence="1">The sequence shown here is derived from an EMBL/GenBank/DDBJ whole genome shotgun (WGS) entry which is preliminary data.</text>
</comment>
<dbReference type="Proteomes" id="UP000528457">
    <property type="component" value="Unassembled WGS sequence"/>
</dbReference>
<gene>
    <name evidence="1" type="ORF">HNR48_003901</name>
</gene>
<evidence type="ECO:0000313" key="2">
    <source>
        <dbReference type="Proteomes" id="UP000528457"/>
    </source>
</evidence>